<dbReference type="PANTHER" id="PTHR11927">
    <property type="entry name" value="GALACTOSIDE 2-L-FUCOSYLTRANSFERASE"/>
    <property type="match status" value="1"/>
</dbReference>
<protein>
    <recommendedName>
        <fullName evidence="3">L-Fucosyltransferase</fullName>
        <ecNumber evidence="3">2.4.1.-</ecNumber>
    </recommendedName>
</protein>
<dbReference type="InterPro" id="IPR002516">
    <property type="entry name" value="Glyco_trans_11"/>
</dbReference>
<evidence type="ECO:0000256" key="3">
    <source>
        <dbReference type="RuleBase" id="RU363129"/>
    </source>
</evidence>
<proteinExistence type="inferred from homology"/>
<evidence type="ECO:0000313" key="5">
    <source>
        <dbReference type="Proteomes" id="UP001164746"/>
    </source>
</evidence>
<keyword evidence="3" id="KW-0812">Transmembrane</keyword>
<reference evidence="4" key="1">
    <citation type="submission" date="2022-11" db="EMBL/GenBank/DDBJ databases">
        <title>Centuries of genome instability and evolution in soft-shell clam transmissible cancer (bioRxiv).</title>
        <authorList>
            <person name="Hart S.F.M."/>
            <person name="Yonemitsu M.A."/>
            <person name="Giersch R.M."/>
            <person name="Beal B.F."/>
            <person name="Arriagada G."/>
            <person name="Davis B.W."/>
            <person name="Ostrander E.A."/>
            <person name="Goff S.P."/>
            <person name="Metzger M.J."/>
        </authorList>
    </citation>
    <scope>NUCLEOTIDE SEQUENCE</scope>
    <source>
        <strain evidence="4">MELC-2E11</strain>
        <tissue evidence="4">Siphon/mantle</tissue>
    </source>
</reference>
<name>A0ABY7FYH2_MYAAR</name>
<dbReference type="CDD" id="cd11301">
    <property type="entry name" value="Fut1_Fut2_like"/>
    <property type="match status" value="1"/>
</dbReference>
<keyword evidence="3" id="KW-0735">Signal-anchor</keyword>
<evidence type="ECO:0000313" key="4">
    <source>
        <dbReference type="EMBL" id="WAR27253.1"/>
    </source>
</evidence>
<dbReference type="EMBL" id="CP111026">
    <property type="protein sequence ID" value="WAR27253.1"/>
    <property type="molecule type" value="Genomic_DNA"/>
</dbReference>
<keyword evidence="2 3" id="KW-0808">Transferase</keyword>
<dbReference type="Proteomes" id="UP001164746">
    <property type="component" value="Chromosome 15"/>
</dbReference>
<keyword evidence="5" id="KW-1185">Reference proteome</keyword>
<evidence type="ECO:0000256" key="2">
    <source>
        <dbReference type="ARBA" id="ARBA00022679"/>
    </source>
</evidence>
<dbReference type="PANTHER" id="PTHR11927:SF9">
    <property type="entry name" value="L-FUCOSYLTRANSFERASE"/>
    <property type="match status" value="1"/>
</dbReference>
<keyword evidence="1 3" id="KW-0328">Glycosyltransferase</keyword>
<gene>
    <name evidence="4" type="ORF">MAR_012957</name>
</gene>
<accession>A0ABY7FYH2</accession>
<dbReference type="EC" id="2.4.1.-" evidence="3"/>
<sequence length="289" mass="32923">MTCFEIFWLKYGQHKGRTFTEKRRNSVNDESDSYVASKNKSCDTFIPSTKQMREGINGETHPVCNAACRRKSCNTYMSFKGPQGRAGNLMFQIAALIGVAKRRGFTPQLRYNHFMFEWFQMSRLYVNVSAVNETNVGEEKYGTYQRAVESLDGGQNWTLGVVNVCVHVRRGDITSDANVKLGYVPSDATYLKRSMEYFRSMFRKKTVHFVFISNGMEWCKSITSGPDVYYSPFKEAVLDFALMVCCDHVIITIGSFGWWGAWLSGGITVYDSSWPTNDTYVGEGMNRSD</sequence>
<comment type="subcellular location">
    <subcellularLocation>
        <location evidence="3">Golgi apparatus</location>
        <location evidence="3">Golgi stack membrane</location>
        <topology evidence="3">Single-pass type II membrane protein</topology>
    </subcellularLocation>
</comment>
<keyword evidence="3" id="KW-0333">Golgi apparatus</keyword>
<comment type="pathway">
    <text evidence="3">Protein modification; protein glycosylation.</text>
</comment>
<organism evidence="4 5">
    <name type="scientific">Mya arenaria</name>
    <name type="common">Soft-shell clam</name>
    <dbReference type="NCBI Taxonomy" id="6604"/>
    <lineage>
        <taxon>Eukaryota</taxon>
        <taxon>Metazoa</taxon>
        <taxon>Spiralia</taxon>
        <taxon>Lophotrochozoa</taxon>
        <taxon>Mollusca</taxon>
        <taxon>Bivalvia</taxon>
        <taxon>Autobranchia</taxon>
        <taxon>Heteroconchia</taxon>
        <taxon>Euheterodonta</taxon>
        <taxon>Imparidentia</taxon>
        <taxon>Neoheterodontei</taxon>
        <taxon>Myida</taxon>
        <taxon>Myoidea</taxon>
        <taxon>Myidae</taxon>
        <taxon>Mya</taxon>
    </lineage>
</organism>
<comment type="similarity">
    <text evidence="3">Belongs to the glycosyltransferase 11 family.</text>
</comment>
<dbReference type="Pfam" id="PF01531">
    <property type="entry name" value="Glyco_transf_11"/>
    <property type="match status" value="1"/>
</dbReference>
<evidence type="ECO:0000256" key="1">
    <source>
        <dbReference type="ARBA" id="ARBA00022676"/>
    </source>
</evidence>
<keyword evidence="3" id="KW-0325">Glycoprotein</keyword>
<feature type="non-terminal residue" evidence="4">
    <location>
        <position position="289"/>
    </location>
</feature>